<keyword evidence="6" id="KW-1185">Reference proteome</keyword>
<dbReference type="EMBL" id="JANCYW010000010">
    <property type="protein sequence ID" value="KAK4536882.1"/>
    <property type="molecule type" value="Genomic_DNA"/>
</dbReference>
<evidence type="ECO:0000256" key="1">
    <source>
        <dbReference type="ARBA" id="ARBA00006515"/>
    </source>
</evidence>
<comment type="similarity">
    <text evidence="1">Belongs to the shaker potassium channel beta subunit family.</text>
</comment>
<dbReference type="PANTHER" id="PTHR43150:SF2">
    <property type="entry name" value="HYPERKINETIC, ISOFORM M"/>
    <property type="match status" value="1"/>
</dbReference>
<sequence>MLYERLGSSELSISKLSLGTWVTFGYQLDVEAAYPIFKRAYELGINFFDCAETYAQGKAEQLLGQVFRKGEAEGIWSREDLILSTKIFFGSTAKPSRTAQGLSRKHIVEGTRASLRRLGLEHVDLLYAHRPDPATPIEETVRAFGHCVEQGMAHYWGTSEWEAAQIAEACRIADRLGLPRPTMEQPQYNMFHRKPVEQEYAPFFTGADGWRLGLTTWSPLYSGVLSGKYSGGRVPEDSRLSIERYSFLKERAFADSGRVLDAVDRLTPIAEQLGCSLSQLAIAWCAANPNVSSVILGASKMKQLEENVHALEVVPKLSAEVRRRIDQVITPELQQ</sequence>
<evidence type="ECO:0000256" key="2">
    <source>
        <dbReference type="ARBA" id="ARBA00022857"/>
    </source>
</evidence>
<reference evidence="5 6" key="1">
    <citation type="submission" date="2022-07" db="EMBL/GenBank/DDBJ databases">
        <title>Genome-wide signatures of adaptation to extreme environments.</title>
        <authorList>
            <person name="Cho C.H."/>
            <person name="Yoon H.S."/>
        </authorList>
    </citation>
    <scope>NUCLEOTIDE SEQUENCE [LARGE SCALE GENOMIC DNA]</scope>
    <source>
        <strain evidence="5 6">DBV 063 E5</strain>
    </source>
</reference>
<feature type="domain" description="NADP-dependent oxidoreductase" evidence="4">
    <location>
        <begin position="15"/>
        <end position="328"/>
    </location>
</feature>
<gene>
    <name evidence="5" type="ORF">CDCA_CDCA10G2907</name>
</gene>
<dbReference type="AlphaFoldDB" id="A0AAV9IX27"/>
<dbReference type="GO" id="GO:0016491">
    <property type="term" value="F:oxidoreductase activity"/>
    <property type="evidence" value="ECO:0007669"/>
    <property type="project" value="UniProtKB-KW"/>
</dbReference>
<dbReference type="InterPro" id="IPR036812">
    <property type="entry name" value="NAD(P)_OxRdtase_dom_sf"/>
</dbReference>
<dbReference type="Gene3D" id="3.20.20.100">
    <property type="entry name" value="NADP-dependent oxidoreductase domain"/>
    <property type="match status" value="1"/>
</dbReference>
<evidence type="ECO:0000256" key="3">
    <source>
        <dbReference type="ARBA" id="ARBA00023002"/>
    </source>
</evidence>
<keyword evidence="2" id="KW-0521">NADP</keyword>
<dbReference type="InterPro" id="IPR023210">
    <property type="entry name" value="NADP_OxRdtase_dom"/>
</dbReference>
<dbReference type="PANTHER" id="PTHR43150">
    <property type="entry name" value="HYPERKINETIC, ISOFORM M"/>
    <property type="match status" value="1"/>
</dbReference>
<evidence type="ECO:0000259" key="4">
    <source>
        <dbReference type="Pfam" id="PF00248"/>
    </source>
</evidence>
<keyword evidence="3" id="KW-0560">Oxidoreductase</keyword>
<dbReference type="PRINTS" id="PR01577">
    <property type="entry name" value="KCNABCHANNEL"/>
</dbReference>
<comment type="caution">
    <text evidence="5">The sequence shown here is derived from an EMBL/GenBank/DDBJ whole genome shotgun (WGS) entry which is preliminary data.</text>
</comment>
<evidence type="ECO:0000313" key="5">
    <source>
        <dbReference type="EMBL" id="KAK4536882.1"/>
    </source>
</evidence>
<dbReference type="SUPFAM" id="SSF51430">
    <property type="entry name" value="NAD(P)-linked oxidoreductase"/>
    <property type="match status" value="1"/>
</dbReference>
<dbReference type="Proteomes" id="UP001301350">
    <property type="component" value="Unassembled WGS sequence"/>
</dbReference>
<evidence type="ECO:0000313" key="6">
    <source>
        <dbReference type="Proteomes" id="UP001301350"/>
    </source>
</evidence>
<name>A0AAV9IX27_CYACA</name>
<dbReference type="InterPro" id="IPR005399">
    <property type="entry name" value="K_chnl_volt-dep_bsu_KCNAB-rel"/>
</dbReference>
<proteinExistence type="inferred from homology"/>
<organism evidence="5 6">
    <name type="scientific">Cyanidium caldarium</name>
    <name type="common">Red alga</name>
    <dbReference type="NCBI Taxonomy" id="2771"/>
    <lineage>
        <taxon>Eukaryota</taxon>
        <taxon>Rhodophyta</taxon>
        <taxon>Bangiophyceae</taxon>
        <taxon>Cyanidiales</taxon>
        <taxon>Cyanidiaceae</taxon>
        <taxon>Cyanidium</taxon>
    </lineage>
</organism>
<accession>A0AAV9IX27</accession>
<dbReference type="Pfam" id="PF00248">
    <property type="entry name" value="Aldo_ket_red"/>
    <property type="match status" value="1"/>
</dbReference>
<protein>
    <recommendedName>
        <fullName evidence="4">NADP-dependent oxidoreductase domain-containing protein</fullName>
    </recommendedName>
</protein>